<dbReference type="SUPFAM" id="SSF48452">
    <property type="entry name" value="TPR-like"/>
    <property type="match status" value="3"/>
</dbReference>
<dbReference type="InterPro" id="IPR006597">
    <property type="entry name" value="Sel1-like"/>
</dbReference>
<feature type="coiled-coil region" evidence="4">
    <location>
        <begin position="249"/>
        <end position="283"/>
    </location>
</feature>
<dbReference type="Gene3D" id="1.25.40.10">
    <property type="entry name" value="Tetratricopeptide repeat domain"/>
    <property type="match status" value="5"/>
</dbReference>
<feature type="repeat" description="TPR" evidence="3">
    <location>
        <begin position="680"/>
        <end position="713"/>
    </location>
</feature>
<protein>
    <recommendedName>
        <fullName evidence="7">Tetratricopeptide repeat protein</fullName>
    </recommendedName>
</protein>
<keyword evidence="2 3" id="KW-0802">TPR repeat</keyword>
<dbReference type="EMBL" id="DXBO01000020">
    <property type="protein sequence ID" value="HIZ47330.1"/>
    <property type="molecule type" value="Genomic_DNA"/>
</dbReference>
<dbReference type="SUPFAM" id="SSF52200">
    <property type="entry name" value="Toll/Interleukin receptor TIR domain"/>
    <property type="match status" value="1"/>
</dbReference>
<dbReference type="SMART" id="SM00671">
    <property type="entry name" value="SEL1"/>
    <property type="match status" value="2"/>
</dbReference>
<evidence type="ECO:0000256" key="4">
    <source>
        <dbReference type="SAM" id="Coils"/>
    </source>
</evidence>
<dbReference type="PANTHER" id="PTHR45641">
    <property type="entry name" value="TETRATRICOPEPTIDE REPEAT PROTEIN (AFU_ORTHOLOGUE AFUA_6G03870)"/>
    <property type="match status" value="1"/>
</dbReference>
<dbReference type="AlphaFoldDB" id="A0A9D2JEC4"/>
<reference evidence="5" key="2">
    <citation type="submission" date="2021-04" db="EMBL/GenBank/DDBJ databases">
        <authorList>
            <person name="Gilroy R."/>
        </authorList>
    </citation>
    <scope>NUCLEOTIDE SEQUENCE</scope>
    <source>
        <strain evidence="5">3436</strain>
    </source>
</reference>
<evidence type="ECO:0000256" key="2">
    <source>
        <dbReference type="ARBA" id="ARBA00022803"/>
    </source>
</evidence>
<dbReference type="PANTHER" id="PTHR45641:SF19">
    <property type="entry name" value="NEPHROCYSTIN-3"/>
    <property type="match status" value="1"/>
</dbReference>
<dbReference type="InterPro" id="IPR011990">
    <property type="entry name" value="TPR-like_helical_dom_sf"/>
</dbReference>
<dbReference type="Proteomes" id="UP000824031">
    <property type="component" value="Unassembled WGS sequence"/>
</dbReference>
<evidence type="ECO:0008006" key="7">
    <source>
        <dbReference type="Google" id="ProtNLM"/>
    </source>
</evidence>
<dbReference type="InterPro" id="IPR019734">
    <property type="entry name" value="TPR_rpt"/>
</dbReference>
<name>A0A9D2JEC4_9FIRM</name>
<sequence length="934" mass="106269">FCRDIAIWYDEFLVPGEDFNDSIRSALQKSTLFALAVTPNLVNEKNYVMDVEYPMAQKEKKKILPVELQDTNRLLLKWHFKSLPKCVGKQDKQGLSATLADIFRDIALRETDSSPEHLLFIGLAYLNGIDVEVDPARGVQLITRSAEGGLPQAMEKLVQLYRRGNGVPLDQDKAIAWQQTLVARRRQDFAETGKNGEALLQDMQQLAELYLEVEDIPCAAEVCRDAHRQLTQIAARLDPDAVRAYTLWLHSRQARCLEAQGKLAEAERELQAYLALASRWVKDQPTWEAMRALAISYDRLGQFRRTKGDLAGALEMFREGKRLTRLADEQLHSTDTMSCRLIMGIQCGRLLTEQKNLTGAMKEYDEVLPLAERLEDSGTPEGLGQLATCYLDLSQLYAKQRLMTEAADYGHKALPLLQKCADQEPSMQNLRKLGAGFNTVGDTLIFLKSSPGHADPEIRDTYQKALEIFEKLTRRYESSLLWLDMAFTQDRLSRYYGLRDESEAEIRLLSQAIASAQKAADLCGDIEAKRALSGYWARMGQVYAERAYLDDRYTDNEKEAYRKSFALNEEIYRQTKSVDDLVSLASDHQVQSGWAQAEADYERALAHKKESIRICEQAIAADPSVAFYREALAIYRQNLADMLQHWKAKPDALPQLTKALTLAEELWENDPSLPNRLHAAEANGELGEYYAGQDNWEKARPYYQRYLELWETADSRQPEKERLHQAADACSRYIAAARRCKQYAAAKPCALHFCQLREQIFQLEPGNLAACSLAAYAYRLLAGICLAEKTFDEAETYANQYIEKVKNIPALFPQISRYEGCSLPEYAANQIWLLVQDLRDQAEIFRDAQDREAAESAYELAIDCAEVFVQENPGNLHRRDQLARMHYDMACLAPDGYYSYYLEQALALWEELARVDPENPAYAQNAGVVRQILN</sequence>
<evidence type="ECO:0000313" key="5">
    <source>
        <dbReference type="EMBL" id="HIZ47330.1"/>
    </source>
</evidence>
<dbReference type="SUPFAM" id="SSF81901">
    <property type="entry name" value="HCP-like"/>
    <property type="match status" value="1"/>
</dbReference>
<evidence type="ECO:0000256" key="1">
    <source>
        <dbReference type="ARBA" id="ARBA00022737"/>
    </source>
</evidence>
<feature type="non-terminal residue" evidence="5">
    <location>
        <position position="1"/>
    </location>
</feature>
<accession>A0A9D2JEC4</accession>
<dbReference type="PROSITE" id="PS50005">
    <property type="entry name" value="TPR"/>
    <property type="match status" value="1"/>
</dbReference>
<keyword evidence="4" id="KW-0175">Coiled coil</keyword>
<reference evidence="5" key="1">
    <citation type="journal article" date="2021" name="PeerJ">
        <title>Extensive microbial diversity within the chicken gut microbiome revealed by metagenomics and culture.</title>
        <authorList>
            <person name="Gilroy R."/>
            <person name="Ravi A."/>
            <person name="Getino M."/>
            <person name="Pursley I."/>
            <person name="Horton D.L."/>
            <person name="Alikhan N.F."/>
            <person name="Baker D."/>
            <person name="Gharbi K."/>
            <person name="Hall N."/>
            <person name="Watson M."/>
            <person name="Adriaenssens E.M."/>
            <person name="Foster-Nyarko E."/>
            <person name="Jarju S."/>
            <person name="Secka A."/>
            <person name="Antonio M."/>
            <person name="Oren A."/>
            <person name="Chaudhuri R.R."/>
            <person name="La Ragione R."/>
            <person name="Hildebrand F."/>
            <person name="Pallen M.J."/>
        </authorList>
    </citation>
    <scope>NUCLEOTIDE SEQUENCE</scope>
    <source>
        <strain evidence="5">3436</strain>
    </source>
</reference>
<dbReference type="SMART" id="SM00028">
    <property type="entry name" value="TPR"/>
    <property type="match status" value="8"/>
</dbReference>
<evidence type="ECO:0000256" key="3">
    <source>
        <dbReference type="PROSITE-ProRule" id="PRU00339"/>
    </source>
</evidence>
<dbReference type="InterPro" id="IPR035897">
    <property type="entry name" value="Toll_tir_struct_dom_sf"/>
</dbReference>
<dbReference type="Gene3D" id="3.40.50.10140">
    <property type="entry name" value="Toll/interleukin-1 receptor homology (TIR) domain"/>
    <property type="match status" value="1"/>
</dbReference>
<evidence type="ECO:0000313" key="6">
    <source>
        <dbReference type="Proteomes" id="UP000824031"/>
    </source>
</evidence>
<gene>
    <name evidence="5" type="ORF">H9810_01235</name>
</gene>
<proteinExistence type="predicted"/>
<organism evidence="5 6">
    <name type="scientific">Candidatus Gemmiger excrementavium</name>
    <dbReference type="NCBI Taxonomy" id="2838608"/>
    <lineage>
        <taxon>Bacteria</taxon>
        <taxon>Bacillati</taxon>
        <taxon>Bacillota</taxon>
        <taxon>Clostridia</taxon>
        <taxon>Eubacteriales</taxon>
        <taxon>Gemmiger</taxon>
    </lineage>
</organism>
<keyword evidence="1" id="KW-0677">Repeat</keyword>
<comment type="caution">
    <text evidence="5">The sequence shown here is derived from an EMBL/GenBank/DDBJ whole genome shotgun (WGS) entry which is preliminary data.</text>
</comment>